<name>A0ABV6GJX5_9BACI</name>
<dbReference type="EMBL" id="JBHLVO010000028">
    <property type="protein sequence ID" value="MFC0274001.1"/>
    <property type="molecule type" value="Genomic_DNA"/>
</dbReference>
<gene>
    <name evidence="1" type="ORF">ACFFIX_21840</name>
</gene>
<evidence type="ECO:0000313" key="1">
    <source>
        <dbReference type="EMBL" id="MFC0274001.1"/>
    </source>
</evidence>
<keyword evidence="2" id="KW-1185">Reference proteome</keyword>
<dbReference type="RefSeq" id="WP_378937820.1">
    <property type="nucleotide sequence ID" value="NZ_JBHLVO010000028.1"/>
</dbReference>
<reference evidence="1 2" key="1">
    <citation type="submission" date="2024-09" db="EMBL/GenBank/DDBJ databases">
        <authorList>
            <person name="Sun Q."/>
            <person name="Mori K."/>
        </authorList>
    </citation>
    <scope>NUCLEOTIDE SEQUENCE [LARGE SCALE GENOMIC DNA]</scope>
    <source>
        <strain evidence="1 2">CCM 7228</strain>
    </source>
</reference>
<protein>
    <submittedName>
        <fullName evidence="1">Uncharacterized protein</fullName>
    </submittedName>
</protein>
<evidence type="ECO:0000313" key="2">
    <source>
        <dbReference type="Proteomes" id="UP001589854"/>
    </source>
</evidence>
<sequence length="62" mass="7084">MEMEGFIDSFLTEVQHASAEMFPTYVDSFTNLWEHEFGSLHGLPQDVNDLVASRAIEYGLME</sequence>
<comment type="caution">
    <text evidence="1">The sequence shown here is derived from an EMBL/GenBank/DDBJ whole genome shotgun (WGS) entry which is preliminary data.</text>
</comment>
<proteinExistence type="predicted"/>
<dbReference type="Proteomes" id="UP001589854">
    <property type="component" value="Unassembled WGS sequence"/>
</dbReference>
<organism evidence="1 2">
    <name type="scientific">Metabacillus herbersteinensis</name>
    <dbReference type="NCBI Taxonomy" id="283816"/>
    <lineage>
        <taxon>Bacteria</taxon>
        <taxon>Bacillati</taxon>
        <taxon>Bacillota</taxon>
        <taxon>Bacilli</taxon>
        <taxon>Bacillales</taxon>
        <taxon>Bacillaceae</taxon>
        <taxon>Metabacillus</taxon>
    </lineage>
</organism>
<accession>A0ABV6GJX5</accession>